<keyword evidence="2" id="KW-0472">Membrane</keyword>
<feature type="transmembrane region" description="Helical" evidence="2">
    <location>
        <begin position="72"/>
        <end position="92"/>
    </location>
</feature>
<dbReference type="AlphaFoldDB" id="A0A4Y9ZEN9"/>
<evidence type="ECO:0000256" key="2">
    <source>
        <dbReference type="SAM" id="Phobius"/>
    </source>
</evidence>
<accession>A0A4Y9ZEN9</accession>
<evidence type="ECO:0000256" key="1">
    <source>
        <dbReference type="SAM" id="MobiDB-lite"/>
    </source>
</evidence>
<feature type="transmembrane region" description="Helical" evidence="2">
    <location>
        <begin position="235"/>
        <end position="256"/>
    </location>
</feature>
<keyword evidence="2" id="KW-0812">Transmembrane</keyword>
<feature type="compositionally biased region" description="Low complexity" evidence="1">
    <location>
        <begin position="190"/>
        <end position="220"/>
    </location>
</feature>
<evidence type="ECO:0000313" key="3">
    <source>
        <dbReference type="EMBL" id="TFY72228.1"/>
    </source>
</evidence>
<dbReference type="OrthoDB" id="3362711at2759"/>
<dbReference type="EMBL" id="SEOQ01000021">
    <property type="protein sequence ID" value="TFY72228.1"/>
    <property type="molecule type" value="Genomic_DNA"/>
</dbReference>
<keyword evidence="2" id="KW-1133">Transmembrane helix</keyword>
<name>A0A4Y9ZEN9_9AGAM</name>
<sequence length="344" mass="36620">MQPHHAKWPLAAKTRQSRALRDLALGIGFRTFVQIERPDRRLVLIDLLPASATAVLRILAESLRTRNLFRDACPVGISWMATAFLLLAYIYLSSSLMPVLGRNEIAATCGSGWHWASNSVDQDPCTIATQLSQVCAKGHFLEPLDINSSSTSPFYKGPSTADPLVRYGCSGQRGQNIALQTSQTGHGPESTGISSAASTSTTSVTSSSSSTSASAASQTSNVEAEHKASHNAAEAGIIMAVVVGVALLGGLVTHLYQVYRRPQGLHGPPPTNAIYDGPPLSATEGKYPGVRYGHVSTLSTEEDGTHTDLVGDRSSSILPPLSRTSSLMLLDRHYNLCAEPQIPC</sequence>
<gene>
    <name evidence="3" type="ORF">EVG20_g795</name>
</gene>
<proteinExistence type="predicted"/>
<feature type="region of interest" description="Disordered" evidence="1">
    <location>
        <begin position="181"/>
        <end position="227"/>
    </location>
</feature>
<protein>
    <submittedName>
        <fullName evidence="3">Uncharacterized protein</fullName>
    </submittedName>
</protein>
<keyword evidence="4" id="KW-1185">Reference proteome</keyword>
<dbReference type="Proteomes" id="UP000298327">
    <property type="component" value="Unassembled WGS sequence"/>
</dbReference>
<comment type="caution">
    <text evidence="3">The sequence shown here is derived from an EMBL/GenBank/DDBJ whole genome shotgun (WGS) entry which is preliminary data.</text>
</comment>
<organism evidence="3 4">
    <name type="scientific">Dentipellis fragilis</name>
    <dbReference type="NCBI Taxonomy" id="205917"/>
    <lineage>
        <taxon>Eukaryota</taxon>
        <taxon>Fungi</taxon>
        <taxon>Dikarya</taxon>
        <taxon>Basidiomycota</taxon>
        <taxon>Agaricomycotina</taxon>
        <taxon>Agaricomycetes</taxon>
        <taxon>Russulales</taxon>
        <taxon>Hericiaceae</taxon>
        <taxon>Dentipellis</taxon>
    </lineage>
</organism>
<reference evidence="3 4" key="1">
    <citation type="submission" date="2019-02" db="EMBL/GenBank/DDBJ databases">
        <title>Genome sequencing of the rare red list fungi Dentipellis fragilis.</title>
        <authorList>
            <person name="Buettner E."/>
            <person name="Kellner H."/>
        </authorList>
    </citation>
    <scope>NUCLEOTIDE SEQUENCE [LARGE SCALE GENOMIC DNA]</scope>
    <source>
        <strain evidence="3 4">DSM 105465</strain>
    </source>
</reference>
<evidence type="ECO:0000313" key="4">
    <source>
        <dbReference type="Proteomes" id="UP000298327"/>
    </source>
</evidence>